<sequence>MPESGDRSPGPDAGPPSWTSCPSPAPAAAAAFYEAKYDGYRAVAYIGERWVRLESCRGAPTTAGCWAWSAAPAACIRSRAADVAALLRPAEDAHPWPELLPPGWAAGLFRRADPVAYVRVEPEPVVEVPADLAREHGRWRHPLRYLRPRPDMCRGAVPRGTAMKYI</sequence>
<gene>
    <name evidence="2" type="ORF">Ssi02_47180</name>
</gene>
<feature type="region of interest" description="Disordered" evidence="1">
    <location>
        <begin position="1"/>
        <end position="21"/>
    </location>
</feature>
<dbReference type="Proteomes" id="UP000606172">
    <property type="component" value="Unassembled WGS sequence"/>
</dbReference>
<comment type="caution">
    <text evidence="2">The sequence shown here is derived from an EMBL/GenBank/DDBJ whole genome shotgun (WGS) entry which is preliminary data.</text>
</comment>
<proteinExistence type="predicted"/>
<dbReference type="RefSeq" id="WP_204029038.1">
    <property type="nucleotide sequence ID" value="NZ_BOOW01000030.1"/>
</dbReference>
<reference evidence="2" key="1">
    <citation type="submission" date="2021-01" db="EMBL/GenBank/DDBJ databases">
        <title>Whole genome shotgun sequence of Sinosporangium siamense NBRC 109515.</title>
        <authorList>
            <person name="Komaki H."/>
            <person name="Tamura T."/>
        </authorList>
    </citation>
    <scope>NUCLEOTIDE SEQUENCE</scope>
    <source>
        <strain evidence="2">NBRC 109515</strain>
    </source>
</reference>
<accession>A0A919V9N1</accession>
<name>A0A919V9N1_9ACTN</name>
<keyword evidence="3" id="KW-1185">Reference proteome</keyword>
<protein>
    <submittedName>
        <fullName evidence="2">Uncharacterized protein</fullName>
    </submittedName>
</protein>
<evidence type="ECO:0000313" key="2">
    <source>
        <dbReference type="EMBL" id="GII94487.1"/>
    </source>
</evidence>
<evidence type="ECO:0000256" key="1">
    <source>
        <dbReference type="SAM" id="MobiDB-lite"/>
    </source>
</evidence>
<evidence type="ECO:0000313" key="3">
    <source>
        <dbReference type="Proteomes" id="UP000606172"/>
    </source>
</evidence>
<dbReference type="EMBL" id="BOOW01000030">
    <property type="protein sequence ID" value="GII94487.1"/>
    <property type="molecule type" value="Genomic_DNA"/>
</dbReference>
<organism evidence="2 3">
    <name type="scientific">Sinosporangium siamense</name>
    <dbReference type="NCBI Taxonomy" id="1367973"/>
    <lineage>
        <taxon>Bacteria</taxon>
        <taxon>Bacillati</taxon>
        <taxon>Actinomycetota</taxon>
        <taxon>Actinomycetes</taxon>
        <taxon>Streptosporangiales</taxon>
        <taxon>Streptosporangiaceae</taxon>
        <taxon>Sinosporangium</taxon>
    </lineage>
</organism>
<dbReference type="AlphaFoldDB" id="A0A919V9N1"/>